<evidence type="ECO:0000313" key="3">
    <source>
        <dbReference type="Proteomes" id="UP001328107"/>
    </source>
</evidence>
<feature type="region of interest" description="Disordered" evidence="1">
    <location>
        <begin position="1"/>
        <end position="30"/>
    </location>
</feature>
<dbReference type="Proteomes" id="UP001328107">
    <property type="component" value="Unassembled WGS sequence"/>
</dbReference>
<feature type="region of interest" description="Disordered" evidence="1">
    <location>
        <begin position="397"/>
        <end position="416"/>
    </location>
</feature>
<dbReference type="EMBL" id="BTRK01000002">
    <property type="protein sequence ID" value="GMR37674.1"/>
    <property type="molecule type" value="Genomic_DNA"/>
</dbReference>
<name>A0AAN4ZCZ1_9BILA</name>
<sequence length="416" mass="46083">SDLNGHEEYEEANGYGQKQTNKIEKPDIKARAEAPRPVDIVLITQEVIGSSPINGKTGLVQKRLHELCKGRPLSIDSSKTAVRLASWDDEADKSRLETLFQYALCEAFNYNAAVMSDQCAKQREAMRNLEGSLGSLKNKNVIMPDMPTELSLLKQDKLEIERPGYPGDIIDMRDIASKVHLTASSITDRWRQMAREILDAVLKKEVQCVYSAATKASMYFPLPQEFIDAIVECCTIASDLNEADSASHYNTITTHVRTSLGFKLNEIKKGKSKDIEVLVRDAVAAGWTPPGVSREEACEMYGQASSSAASTVQSDLHESEDIFKEEDDTWGDPTYTANVTAKVTPTSHLKRRGPCGIKYNEAKRGKPVFTNESEGSAETLRSALGAHPQPDLVAMRRAEDSLSFPPNSNSYYNLRQ</sequence>
<feature type="compositionally biased region" description="Polar residues" evidence="1">
    <location>
        <begin position="404"/>
        <end position="416"/>
    </location>
</feature>
<evidence type="ECO:0000313" key="2">
    <source>
        <dbReference type="EMBL" id="GMR37674.1"/>
    </source>
</evidence>
<gene>
    <name evidence="2" type="ORF">PMAYCL1PPCAC_07869</name>
</gene>
<organism evidence="2 3">
    <name type="scientific">Pristionchus mayeri</name>
    <dbReference type="NCBI Taxonomy" id="1317129"/>
    <lineage>
        <taxon>Eukaryota</taxon>
        <taxon>Metazoa</taxon>
        <taxon>Ecdysozoa</taxon>
        <taxon>Nematoda</taxon>
        <taxon>Chromadorea</taxon>
        <taxon>Rhabditida</taxon>
        <taxon>Rhabditina</taxon>
        <taxon>Diplogasteromorpha</taxon>
        <taxon>Diplogasteroidea</taxon>
        <taxon>Neodiplogasteridae</taxon>
        <taxon>Pristionchus</taxon>
    </lineage>
</organism>
<feature type="non-terminal residue" evidence="2">
    <location>
        <position position="1"/>
    </location>
</feature>
<keyword evidence="3" id="KW-1185">Reference proteome</keyword>
<dbReference type="AlphaFoldDB" id="A0AAN4ZCZ1"/>
<reference evidence="3" key="1">
    <citation type="submission" date="2022-10" db="EMBL/GenBank/DDBJ databases">
        <title>Genome assembly of Pristionchus species.</title>
        <authorList>
            <person name="Yoshida K."/>
            <person name="Sommer R.J."/>
        </authorList>
    </citation>
    <scope>NUCLEOTIDE SEQUENCE [LARGE SCALE GENOMIC DNA]</scope>
    <source>
        <strain evidence="3">RS5460</strain>
    </source>
</reference>
<proteinExistence type="predicted"/>
<protein>
    <submittedName>
        <fullName evidence="2">Uncharacterized protein</fullName>
    </submittedName>
</protein>
<comment type="caution">
    <text evidence="2">The sequence shown here is derived from an EMBL/GenBank/DDBJ whole genome shotgun (WGS) entry which is preliminary data.</text>
</comment>
<feature type="compositionally biased region" description="Basic and acidic residues" evidence="1">
    <location>
        <begin position="21"/>
        <end position="30"/>
    </location>
</feature>
<accession>A0AAN4ZCZ1</accession>
<evidence type="ECO:0000256" key="1">
    <source>
        <dbReference type="SAM" id="MobiDB-lite"/>
    </source>
</evidence>